<keyword evidence="2" id="KW-0812">Transmembrane</keyword>
<dbReference type="EMBL" id="QQBH01000023">
    <property type="protein sequence ID" value="RDD85782.1"/>
    <property type="molecule type" value="Genomic_DNA"/>
</dbReference>
<accession>A0A369UYD6</accession>
<feature type="compositionally biased region" description="Polar residues" evidence="1">
    <location>
        <begin position="331"/>
        <end position="340"/>
    </location>
</feature>
<reference evidence="3 4" key="1">
    <citation type="submission" date="2018-07" db="EMBL/GenBank/DDBJ databases">
        <title>Genome guided investigation of antibiotics producing actinomycetales strain isolated from a Macau mangrove ecosystem.</title>
        <authorList>
            <person name="Hu D."/>
        </authorList>
    </citation>
    <scope>NUCLEOTIDE SEQUENCE [LARGE SCALE GENOMIC DNA]</scope>
    <source>
        <strain evidence="3 4">2297</strain>
    </source>
</reference>
<feature type="compositionally biased region" description="Basic and acidic residues" evidence="1">
    <location>
        <begin position="43"/>
        <end position="55"/>
    </location>
</feature>
<dbReference type="Proteomes" id="UP000253742">
    <property type="component" value="Unassembled WGS sequence"/>
</dbReference>
<feature type="compositionally biased region" description="Low complexity" evidence="1">
    <location>
        <begin position="388"/>
        <end position="401"/>
    </location>
</feature>
<feature type="compositionally biased region" description="Basic and acidic residues" evidence="1">
    <location>
        <begin position="213"/>
        <end position="227"/>
    </location>
</feature>
<name>A0A369UYD6_9ACTN</name>
<feature type="compositionally biased region" description="Low complexity" evidence="1">
    <location>
        <begin position="414"/>
        <end position="425"/>
    </location>
</feature>
<feature type="compositionally biased region" description="Low complexity" evidence="1">
    <location>
        <begin position="299"/>
        <end position="316"/>
    </location>
</feature>
<evidence type="ECO:0000313" key="3">
    <source>
        <dbReference type="EMBL" id="RDD85782.1"/>
    </source>
</evidence>
<feature type="region of interest" description="Disordered" evidence="1">
    <location>
        <begin position="1"/>
        <end position="192"/>
    </location>
</feature>
<dbReference type="OrthoDB" id="4307327at2"/>
<keyword evidence="2" id="KW-1133">Transmembrane helix</keyword>
<feature type="compositionally biased region" description="Gly residues" evidence="1">
    <location>
        <begin position="81"/>
        <end position="93"/>
    </location>
</feature>
<feature type="region of interest" description="Disordered" evidence="1">
    <location>
        <begin position="213"/>
        <end position="232"/>
    </location>
</feature>
<evidence type="ECO:0000313" key="4">
    <source>
        <dbReference type="Proteomes" id="UP000253742"/>
    </source>
</evidence>
<gene>
    <name evidence="3" type="ORF">DVZ84_28140</name>
</gene>
<dbReference type="STRING" id="146923.Spa2297_12800"/>
<feature type="compositionally biased region" description="Low complexity" evidence="1">
    <location>
        <begin position="433"/>
        <end position="445"/>
    </location>
</feature>
<dbReference type="AlphaFoldDB" id="A0A369UYD6"/>
<keyword evidence="2" id="KW-0472">Membrane</keyword>
<protein>
    <submittedName>
        <fullName evidence="3">Uncharacterized protein</fullName>
    </submittedName>
</protein>
<feature type="transmembrane region" description="Helical" evidence="2">
    <location>
        <begin position="246"/>
        <end position="266"/>
    </location>
</feature>
<feature type="compositionally biased region" description="Low complexity" evidence="1">
    <location>
        <begin position="139"/>
        <end position="162"/>
    </location>
</feature>
<evidence type="ECO:0000256" key="2">
    <source>
        <dbReference type="SAM" id="Phobius"/>
    </source>
</evidence>
<proteinExistence type="predicted"/>
<evidence type="ECO:0000256" key="1">
    <source>
        <dbReference type="SAM" id="MobiDB-lite"/>
    </source>
</evidence>
<feature type="compositionally biased region" description="Gly residues" evidence="1">
    <location>
        <begin position="404"/>
        <end position="413"/>
    </location>
</feature>
<organism evidence="3 4">
    <name type="scientific">Streptomyces parvulus</name>
    <dbReference type="NCBI Taxonomy" id="146923"/>
    <lineage>
        <taxon>Bacteria</taxon>
        <taxon>Bacillati</taxon>
        <taxon>Actinomycetota</taxon>
        <taxon>Actinomycetes</taxon>
        <taxon>Kitasatosporales</taxon>
        <taxon>Streptomycetaceae</taxon>
        <taxon>Streptomyces</taxon>
    </lineage>
</organism>
<sequence length="445" mass="43834">MGAGSADECSESYAHPEVSRGGKCARVKNWQKDAQPEWPEVESGVRDLSEARPDADPTEVSRPTRSFPPAGESAMTAPSSGGSGPGWFGGGPGDRVTRGRGAAGANGETEILGSRIAGERPGADPFGRPPRITWGKTDAAAPAGPAGPAAPAAHPGPAAATTPAPPVPLLRDPWQETPDEEAPAGTPDAAHAHDPHEVTVQLDAVQLGNGVLHRTDGGHRKSRHEPSEGPVFVDASGRRSRLYRRLGILVGIACAVYAVVIVSTLMSGNSDAPWMPVPGQEEGAPAGRVDTTPLPSRSGPPAATGTPEAGPSAAGSTETPDAEAPAAGATSGDTPRTGASTGPGARETGTEEKPGGTGSTAPDPTGSSQAPPPATTGPSAPAGGGDPTVGPTEPTGAATTGSDPGEGGTGVNGAGTPLAGAAGTTVVAEQGDTSPSTPLSPETTL</sequence>
<comment type="caution">
    <text evidence="3">The sequence shown here is derived from an EMBL/GenBank/DDBJ whole genome shotgun (WGS) entry which is preliminary data.</text>
</comment>
<feature type="region of interest" description="Disordered" evidence="1">
    <location>
        <begin position="269"/>
        <end position="445"/>
    </location>
</feature>